<feature type="compositionally biased region" description="Polar residues" evidence="1">
    <location>
        <begin position="245"/>
        <end position="260"/>
    </location>
</feature>
<dbReference type="Pfam" id="PF13952">
    <property type="entry name" value="DUF4216"/>
    <property type="match status" value="1"/>
</dbReference>
<reference evidence="3" key="1">
    <citation type="submission" date="2023-04" db="EMBL/GenBank/DDBJ databases">
        <authorList>
            <person name="Vijverberg K."/>
            <person name="Xiong W."/>
            <person name="Schranz E."/>
        </authorList>
    </citation>
    <scope>NUCLEOTIDE SEQUENCE</scope>
</reference>
<evidence type="ECO:0000259" key="2">
    <source>
        <dbReference type="Pfam" id="PF13952"/>
    </source>
</evidence>
<evidence type="ECO:0000313" key="4">
    <source>
        <dbReference type="Proteomes" id="UP001177003"/>
    </source>
</evidence>
<organism evidence="3 4">
    <name type="scientific">Lactuca saligna</name>
    <name type="common">Willowleaf lettuce</name>
    <dbReference type="NCBI Taxonomy" id="75948"/>
    <lineage>
        <taxon>Eukaryota</taxon>
        <taxon>Viridiplantae</taxon>
        <taxon>Streptophyta</taxon>
        <taxon>Embryophyta</taxon>
        <taxon>Tracheophyta</taxon>
        <taxon>Spermatophyta</taxon>
        <taxon>Magnoliopsida</taxon>
        <taxon>eudicotyledons</taxon>
        <taxon>Gunneridae</taxon>
        <taxon>Pentapetalae</taxon>
        <taxon>asterids</taxon>
        <taxon>campanulids</taxon>
        <taxon>Asterales</taxon>
        <taxon>Asteraceae</taxon>
        <taxon>Cichorioideae</taxon>
        <taxon>Cichorieae</taxon>
        <taxon>Lactucinae</taxon>
        <taxon>Lactuca</taxon>
    </lineage>
</organism>
<dbReference type="Proteomes" id="UP001177003">
    <property type="component" value="Chromosome 4"/>
</dbReference>
<feature type="domain" description="DUF4216" evidence="2">
    <location>
        <begin position="82"/>
        <end position="155"/>
    </location>
</feature>
<accession>A0AA35YRW1</accession>
<dbReference type="EMBL" id="OX465080">
    <property type="protein sequence ID" value="CAI9279111.1"/>
    <property type="molecule type" value="Genomic_DNA"/>
</dbReference>
<feature type="compositionally biased region" description="Polar residues" evidence="1">
    <location>
        <begin position="526"/>
        <end position="545"/>
    </location>
</feature>
<name>A0AA35YRW1_LACSI</name>
<feature type="region of interest" description="Disordered" evidence="1">
    <location>
        <begin position="526"/>
        <end position="549"/>
    </location>
</feature>
<keyword evidence="4" id="KW-1185">Reference proteome</keyword>
<dbReference type="PANTHER" id="PTHR33144:SF50">
    <property type="entry name" value="OS03G0714750 PROTEIN"/>
    <property type="match status" value="1"/>
</dbReference>
<dbReference type="Pfam" id="PF03004">
    <property type="entry name" value="Transposase_24"/>
    <property type="match status" value="1"/>
</dbReference>
<dbReference type="AlphaFoldDB" id="A0AA35YRW1"/>
<proteinExistence type="predicted"/>
<evidence type="ECO:0000256" key="1">
    <source>
        <dbReference type="SAM" id="MobiDB-lite"/>
    </source>
</evidence>
<feature type="region of interest" description="Disordered" evidence="1">
    <location>
        <begin position="241"/>
        <end position="274"/>
    </location>
</feature>
<evidence type="ECO:0000313" key="3">
    <source>
        <dbReference type="EMBL" id="CAI9279111.1"/>
    </source>
</evidence>
<protein>
    <recommendedName>
        <fullName evidence="2">DUF4216 domain-containing protein</fullName>
    </recommendedName>
</protein>
<dbReference type="InterPro" id="IPR004252">
    <property type="entry name" value="Probable_transposase_24"/>
</dbReference>
<dbReference type="InterPro" id="IPR025312">
    <property type="entry name" value="DUF4216"/>
</dbReference>
<dbReference type="PANTHER" id="PTHR33144">
    <property type="entry name" value="OS10G0409366 PROTEIN-RELATED"/>
    <property type="match status" value="1"/>
</dbReference>
<gene>
    <name evidence="3" type="ORF">LSALG_LOCUS18935</name>
</gene>
<sequence length="715" mass="82260">MKSTRFTGNNLVIGLREGSHAWKKQGDQKVTDEIKWLACGPLRVVQKYSGYLVKEGANYSSSRDRRPVEGVNNYYGKLTDIIELNYSGMIRVVLFKYEWVDINRGCMKDGNVTLVNFSYKTHTGVNLIDDPFVLASQVDKVFYSMDPKHIGWEIVRHLKLRDVFDMGGAYDDIFDVPNLHRVGDDGIDVTPENERNFYELKTVVWLLWRMGRHKRICITSTDIPIDNEIYDQSSEFYATDIPTEGDQSGHTQTTEGGQSTVEEHNSTEGGAQKKVRGYTQKTETWNMSSSQKIVVTFNRFGKPIGDEGNERVQYLGTLVRMANHVGIYYDDWRKIPIQKKKDMYSMVKHGEKWRTWKVSLKARTYDSSLTIDQVVAQQTEKDNRVNPTQFKNLVTHWFTPEYRSMCDLRRKSRAKMEEPHVYGTKSFARLVHKEALKNGVYPTRGQIYVKIRTRNNGDIVNEKVAHVMTSLQAIASDSSNTQGSSTLGYVDDFSNDDYSKVKGPEKREHIPNANLFGILSNMNIQMPSNTSTGPHNSNSVNQRASSESHHNDVLSSSRRLFFPGDIMADLLFLKRGDGQIMKLEGDNIIHEFVEIKREAYVHVQVVGDVYKALRVIERDPRVRDRIMARLFLVPRFKKLFDWLSKNSLKELELVIKEFKDCLSYSPFPASMEFDRQMERKAGFGYGGALMRSLGHIPRETSTYFQQQWFMGSKIN</sequence>